<dbReference type="InterPro" id="IPR002201">
    <property type="entry name" value="Glyco_trans_9"/>
</dbReference>
<accession>A0AAJ6KET7</accession>
<evidence type="ECO:0000313" key="3">
    <source>
        <dbReference type="EMBL" id="WIH95989.1"/>
    </source>
</evidence>
<dbReference type="GO" id="GO:0009244">
    <property type="term" value="P:lipopolysaccharide core region biosynthetic process"/>
    <property type="evidence" value="ECO:0007669"/>
    <property type="project" value="TreeGrafter"/>
</dbReference>
<dbReference type="PANTHER" id="PTHR30160:SF1">
    <property type="entry name" value="LIPOPOLYSACCHARIDE 1,2-N-ACETYLGLUCOSAMINETRANSFERASE-RELATED"/>
    <property type="match status" value="1"/>
</dbReference>
<keyword evidence="1" id="KW-0328">Glycosyltransferase</keyword>
<dbReference type="AlphaFoldDB" id="A0AAJ6KET7"/>
<dbReference type="GO" id="GO:0008713">
    <property type="term" value="F:ADP-heptose-lipopolysaccharide heptosyltransferase activity"/>
    <property type="evidence" value="ECO:0007669"/>
    <property type="project" value="TreeGrafter"/>
</dbReference>
<dbReference type="InterPro" id="IPR051199">
    <property type="entry name" value="LPS_LOS_Heptosyltrfase"/>
</dbReference>
<evidence type="ECO:0000256" key="2">
    <source>
        <dbReference type="ARBA" id="ARBA00022679"/>
    </source>
</evidence>
<name>A0AAJ6KET7_BRAPL</name>
<proteinExistence type="predicted"/>
<reference evidence="3" key="1">
    <citation type="submission" date="2022-06" db="EMBL/GenBank/DDBJ databases">
        <title>Brachyspira pilosicoli from pigs in Switzerland.</title>
        <authorList>
            <person name="Schmitt S."/>
            <person name="Arnold M."/>
            <person name="Rossano A."/>
            <person name="Perreten V."/>
        </authorList>
    </citation>
    <scope>NUCLEOTIDE SEQUENCE</scope>
    <source>
        <strain evidence="3">MEI4028</strain>
    </source>
</reference>
<dbReference type="Pfam" id="PF01075">
    <property type="entry name" value="Glyco_transf_9"/>
    <property type="match status" value="1"/>
</dbReference>
<gene>
    <name evidence="3" type="ORF">NEH99_05415</name>
</gene>
<sequence>MSIIPKFIFSRRYEGIYCKTTILGICITTKPKYVNKIHINKQIENEFQIIRSDNYVEKSKKLALLFCFGIGDYLLFRLFLPYIRDYYKDYNITLIVAVHSGNYKDIILSFDMQYIDDIIIFPYFTNNFNEKFEIFFSNRKYDILISHFYNRGAPLNYMVSKLNANIKIGSFGSLWHESRYVRSLTLQYYNKIICNNIDEDEIIHELDRNKNFFEQLFNQKIEINSIDIKLKDEYFTKIDFSFNNKYCILFPFSGDIGRCYDIKYFSLIANHLYSKYNIISLIVGSNNDIDNANKIINNKNEGYIKNICGKYKLNELFYIFNKAKLIISIDSAGYHIGLATNKNVICISSGMSYHRYLKYNDNYINDKNINVIFPKQLEEDIQNNKIKLDYEYFNSYDVNSIEPDFICNIIDKKYNLN</sequence>
<evidence type="ECO:0000256" key="1">
    <source>
        <dbReference type="ARBA" id="ARBA00022676"/>
    </source>
</evidence>
<dbReference type="RefSeq" id="WP_278846852.1">
    <property type="nucleotide sequence ID" value="NZ_CALXQO010000002.1"/>
</dbReference>
<dbReference type="PANTHER" id="PTHR30160">
    <property type="entry name" value="TETRAACYLDISACCHARIDE 4'-KINASE-RELATED"/>
    <property type="match status" value="1"/>
</dbReference>
<evidence type="ECO:0000313" key="4">
    <source>
        <dbReference type="Proteomes" id="UP001242021"/>
    </source>
</evidence>
<keyword evidence="2" id="KW-0808">Transferase</keyword>
<organism evidence="3 4">
    <name type="scientific">Brachyspira pilosicoli</name>
    <name type="common">Serpulina pilosicoli</name>
    <dbReference type="NCBI Taxonomy" id="52584"/>
    <lineage>
        <taxon>Bacteria</taxon>
        <taxon>Pseudomonadati</taxon>
        <taxon>Spirochaetota</taxon>
        <taxon>Spirochaetia</taxon>
        <taxon>Brachyspirales</taxon>
        <taxon>Brachyspiraceae</taxon>
        <taxon>Brachyspira</taxon>
    </lineage>
</organism>
<dbReference type="GO" id="GO:0005829">
    <property type="term" value="C:cytosol"/>
    <property type="evidence" value="ECO:0007669"/>
    <property type="project" value="TreeGrafter"/>
</dbReference>
<dbReference type="SUPFAM" id="SSF53756">
    <property type="entry name" value="UDP-Glycosyltransferase/glycogen phosphorylase"/>
    <property type="match status" value="1"/>
</dbReference>
<dbReference type="EMBL" id="CP098754">
    <property type="protein sequence ID" value="WIH95989.1"/>
    <property type="molecule type" value="Genomic_DNA"/>
</dbReference>
<dbReference type="Gene3D" id="3.40.50.2000">
    <property type="entry name" value="Glycogen Phosphorylase B"/>
    <property type="match status" value="2"/>
</dbReference>
<dbReference type="Proteomes" id="UP001242021">
    <property type="component" value="Chromosome"/>
</dbReference>
<protein>
    <submittedName>
        <fullName evidence="3">Lipopolysaccharide heptosyltransferase family protein</fullName>
    </submittedName>
</protein>